<organism evidence="4 5">
    <name type="scientific">Trypanosoma theileri</name>
    <dbReference type="NCBI Taxonomy" id="67003"/>
    <lineage>
        <taxon>Eukaryota</taxon>
        <taxon>Discoba</taxon>
        <taxon>Euglenozoa</taxon>
        <taxon>Kinetoplastea</taxon>
        <taxon>Metakinetoplastina</taxon>
        <taxon>Trypanosomatida</taxon>
        <taxon>Trypanosomatidae</taxon>
        <taxon>Trypanosoma</taxon>
    </lineage>
</organism>
<evidence type="ECO:0000313" key="5">
    <source>
        <dbReference type="Proteomes" id="UP000192257"/>
    </source>
</evidence>
<dbReference type="GO" id="GO:0030970">
    <property type="term" value="P:retrograde protein transport, ER to cytosol"/>
    <property type="evidence" value="ECO:0007669"/>
    <property type="project" value="TreeGrafter"/>
</dbReference>
<dbReference type="STRING" id="67003.A0A1X0P5P7"/>
<dbReference type="PANTHER" id="PTHR15414:SF0">
    <property type="entry name" value="ENDOPLASMIC RETICULUM LECTIN 1"/>
    <property type="match status" value="1"/>
</dbReference>
<dbReference type="InterPro" id="IPR012913">
    <property type="entry name" value="OS9-like_dom"/>
</dbReference>
<dbReference type="Gene3D" id="2.70.130.10">
    <property type="entry name" value="Mannose-6-phosphate receptor binding domain"/>
    <property type="match status" value="1"/>
</dbReference>
<dbReference type="InterPro" id="IPR045149">
    <property type="entry name" value="OS-9-like"/>
</dbReference>
<dbReference type="Pfam" id="PF07915">
    <property type="entry name" value="PRKCSH"/>
    <property type="match status" value="1"/>
</dbReference>
<evidence type="ECO:0000259" key="3">
    <source>
        <dbReference type="Pfam" id="PF07915"/>
    </source>
</evidence>
<accession>A0A1X0P5P7</accession>
<feature type="domain" description="Protein OS9-like" evidence="3">
    <location>
        <begin position="85"/>
        <end position="188"/>
    </location>
</feature>
<proteinExistence type="predicted"/>
<feature type="region of interest" description="Disordered" evidence="1">
    <location>
        <begin position="46"/>
        <end position="81"/>
    </location>
</feature>
<dbReference type="GO" id="GO:0030968">
    <property type="term" value="P:endoplasmic reticulum unfolded protein response"/>
    <property type="evidence" value="ECO:0007669"/>
    <property type="project" value="InterPro"/>
</dbReference>
<evidence type="ECO:0000313" key="4">
    <source>
        <dbReference type="EMBL" id="ORC91973.1"/>
    </source>
</evidence>
<gene>
    <name evidence="4" type="ORF">TM35_000041870</name>
</gene>
<dbReference type="Proteomes" id="UP000192257">
    <property type="component" value="Unassembled WGS sequence"/>
</dbReference>
<feature type="compositionally biased region" description="Low complexity" evidence="1">
    <location>
        <begin position="50"/>
        <end position="81"/>
    </location>
</feature>
<reference evidence="4 5" key="1">
    <citation type="submission" date="2017-03" db="EMBL/GenBank/DDBJ databases">
        <title>An alternative strategy for trypanosome survival in the mammalian bloodstream revealed through genome and transcriptome analysis of the ubiquitous bovine parasite Trypanosoma (Megatrypanum) theileri.</title>
        <authorList>
            <person name="Kelly S."/>
            <person name="Ivens A."/>
            <person name="Mott A."/>
            <person name="O'Neill E."/>
            <person name="Emms D."/>
            <person name="Macleod O."/>
            <person name="Voorheis P."/>
            <person name="Matthews J."/>
            <person name="Matthews K."/>
            <person name="Carrington M."/>
        </authorList>
    </citation>
    <scope>NUCLEOTIDE SEQUENCE [LARGE SCALE GENOMIC DNA]</scope>
    <source>
        <strain evidence="4">Edinburgh</strain>
    </source>
</reference>
<evidence type="ECO:0000256" key="2">
    <source>
        <dbReference type="SAM" id="SignalP"/>
    </source>
</evidence>
<dbReference type="SUPFAM" id="SSF50911">
    <property type="entry name" value="Mannose 6-phosphate receptor domain"/>
    <property type="match status" value="1"/>
</dbReference>
<dbReference type="GO" id="GO:0005788">
    <property type="term" value="C:endoplasmic reticulum lumen"/>
    <property type="evidence" value="ECO:0007669"/>
    <property type="project" value="TreeGrafter"/>
</dbReference>
<keyword evidence="2" id="KW-0732">Signal</keyword>
<sequence length="253" mass="27938">MRHGSIAAALLVVSVLLVCVTAEECEVARRMREHEVAVFKQFYATTGDPSSSTGSRVTSPSTSIDGSRSSSNSNSVSSGTPRRGCIGWQMRYWNYELCPGRWVRQYREVGGVIVEEFILGVQDRWHLMDEVGLQPLLYENGHQTMPRRLQAAGTAMDAAAAAPYRCVKEERGVPTRQVDVVYGAGTLCELGFQRSTTLHLICDETASIPHIQFTEPFVCNYDITVVSAAICDAMDGRVHSRRELSDADIIFAL</sequence>
<feature type="signal peptide" evidence="2">
    <location>
        <begin position="1"/>
        <end position="22"/>
    </location>
</feature>
<dbReference type="AlphaFoldDB" id="A0A1X0P5P7"/>
<feature type="chain" id="PRO_5010887711" description="Protein OS9-like domain-containing protein" evidence="2">
    <location>
        <begin position="23"/>
        <end position="253"/>
    </location>
</feature>
<dbReference type="EMBL" id="NBCO01000004">
    <property type="protein sequence ID" value="ORC91973.1"/>
    <property type="molecule type" value="Genomic_DNA"/>
</dbReference>
<evidence type="ECO:0000256" key="1">
    <source>
        <dbReference type="SAM" id="MobiDB-lite"/>
    </source>
</evidence>
<dbReference type="InterPro" id="IPR009011">
    <property type="entry name" value="Man6P_isomerase_rcpt-bd_dom_sf"/>
</dbReference>
<keyword evidence="5" id="KW-1185">Reference proteome</keyword>
<name>A0A1X0P5P7_9TRYP</name>
<dbReference type="RefSeq" id="XP_028886039.1">
    <property type="nucleotide sequence ID" value="XM_029022381.1"/>
</dbReference>
<dbReference type="GeneID" id="39982161"/>
<comment type="caution">
    <text evidence="4">The sequence shown here is derived from an EMBL/GenBank/DDBJ whole genome shotgun (WGS) entry which is preliminary data.</text>
</comment>
<dbReference type="OrthoDB" id="239053at2759"/>
<protein>
    <recommendedName>
        <fullName evidence="3">Protein OS9-like domain-containing protein</fullName>
    </recommendedName>
</protein>
<dbReference type="VEuPathDB" id="TriTrypDB:TM35_000041870"/>
<dbReference type="PANTHER" id="PTHR15414">
    <property type="entry name" value="OS-9-RELATED"/>
    <property type="match status" value="1"/>
</dbReference>